<dbReference type="PANTHER" id="PTHR43976">
    <property type="entry name" value="SHORT CHAIN DEHYDROGENASE"/>
    <property type="match status" value="1"/>
</dbReference>
<proteinExistence type="inferred from homology"/>
<evidence type="ECO:0000256" key="3">
    <source>
        <dbReference type="SAM" id="MobiDB-lite"/>
    </source>
</evidence>
<protein>
    <submittedName>
        <fullName evidence="4">Uncharacterized protein</fullName>
    </submittedName>
</protein>
<keyword evidence="5" id="KW-1185">Reference proteome</keyword>
<sequence>MTNNPSSPPPASGSCPIPSCSHFPAHNEPRVWILSAGDSPIGISLTRQLLAHGDHVVTGITPSSDEREDARRANFEKFLEELNAEGGENGWREKLEPVELDIRCASIIGTVEELAASKQTQALVKDQFETNYFGPVNLIKAVLPQMRKQKAGHILVLGGITGHIGTPGLGVYCAAGWALEGFCDSIAYEIAPFNIRLTILQCNIEVGILSNLVTSVPRIYPAYSRTTNHAPLFRGILNDILSRLPSPAEEESTNSHHPSPSCSASSTSSEDPEIHPEKANVDTNLHPLSANTIVSLYPPLSPAHLDSLTAETIHAITAIGGHENPPARHLVSFESVASVKEKLKTISEELEDFIGCSSAVDIGSDENAMRVVSEETTAQANVP</sequence>
<dbReference type="Gene3D" id="3.40.50.720">
    <property type="entry name" value="NAD(P)-binding Rossmann-like Domain"/>
    <property type="match status" value="1"/>
</dbReference>
<accession>A0AAF0DMF6</accession>
<dbReference type="Pfam" id="PF00106">
    <property type="entry name" value="adh_short"/>
    <property type="match status" value="1"/>
</dbReference>
<dbReference type="GO" id="GO:0016491">
    <property type="term" value="F:oxidoreductase activity"/>
    <property type="evidence" value="ECO:0007669"/>
    <property type="project" value="UniProtKB-KW"/>
</dbReference>
<feature type="region of interest" description="Disordered" evidence="3">
    <location>
        <begin position="246"/>
        <end position="279"/>
    </location>
</feature>
<dbReference type="PANTHER" id="PTHR43976:SF16">
    <property type="entry name" value="SHORT-CHAIN DEHYDROGENASE_REDUCTASE FAMILY PROTEIN"/>
    <property type="match status" value="1"/>
</dbReference>
<keyword evidence="2" id="KW-0560">Oxidoreductase</keyword>
<dbReference type="AlphaFoldDB" id="A0AAF0DMF6"/>
<comment type="similarity">
    <text evidence="1">Belongs to the short-chain dehydrogenases/reductases (SDR) family.</text>
</comment>
<name>A0AAF0DMF6_9EURO</name>
<feature type="compositionally biased region" description="Low complexity" evidence="3">
    <location>
        <begin position="255"/>
        <end position="269"/>
    </location>
</feature>
<evidence type="ECO:0000313" key="5">
    <source>
        <dbReference type="Proteomes" id="UP001219355"/>
    </source>
</evidence>
<dbReference type="InterPro" id="IPR051911">
    <property type="entry name" value="SDR_oxidoreductase"/>
</dbReference>
<dbReference type="InterPro" id="IPR002347">
    <property type="entry name" value="SDR_fam"/>
</dbReference>
<reference evidence="4" key="1">
    <citation type="submission" date="2023-03" db="EMBL/GenBank/DDBJ databases">
        <title>Emydomyces testavorans Genome Sequence.</title>
        <authorList>
            <person name="Hoyer L."/>
        </authorList>
    </citation>
    <scope>NUCLEOTIDE SEQUENCE</scope>
    <source>
        <strain evidence="4">16-2883</strain>
    </source>
</reference>
<dbReference type="Proteomes" id="UP001219355">
    <property type="component" value="Chromosome 5"/>
</dbReference>
<dbReference type="InterPro" id="IPR036291">
    <property type="entry name" value="NAD(P)-bd_dom_sf"/>
</dbReference>
<dbReference type="SUPFAM" id="SSF51735">
    <property type="entry name" value="NAD(P)-binding Rossmann-fold domains"/>
    <property type="match status" value="1"/>
</dbReference>
<evidence type="ECO:0000256" key="1">
    <source>
        <dbReference type="ARBA" id="ARBA00006484"/>
    </source>
</evidence>
<gene>
    <name evidence="4" type="ORF">PRK78_007006</name>
</gene>
<evidence type="ECO:0000313" key="4">
    <source>
        <dbReference type="EMBL" id="WEW61516.1"/>
    </source>
</evidence>
<dbReference type="EMBL" id="CP120631">
    <property type="protein sequence ID" value="WEW61516.1"/>
    <property type="molecule type" value="Genomic_DNA"/>
</dbReference>
<organism evidence="4 5">
    <name type="scientific">Emydomyces testavorans</name>
    <dbReference type="NCBI Taxonomy" id="2070801"/>
    <lineage>
        <taxon>Eukaryota</taxon>
        <taxon>Fungi</taxon>
        <taxon>Dikarya</taxon>
        <taxon>Ascomycota</taxon>
        <taxon>Pezizomycotina</taxon>
        <taxon>Eurotiomycetes</taxon>
        <taxon>Eurotiomycetidae</taxon>
        <taxon>Onygenales</taxon>
        <taxon>Nannizziopsiaceae</taxon>
        <taxon>Emydomyces</taxon>
    </lineage>
</organism>
<evidence type="ECO:0000256" key="2">
    <source>
        <dbReference type="ARBA" id="ARBA00023002"/>
    </source>
</evidence>